<dbReference type="GO" id="GO:0005789">
    <property type="term" value="C:endoplasmic reticulum membrane"/>
    <property type="evidence" value="ECO:0007669"/>
    <property type="project" value="UniProtKB-SubCell"/>
</dbReference>
<dbReference type="GO" id="GO:0050291">
    <property type="term" value="F:sphingosine N-acyltransferase activity"/>
    <property type="evidence" value="ECO:0007669"/>
    <property type="project" value="InterPro"/>
</dbReference>
<proteinExistence type="inferred from homology"/>
<dbReference type="PROSITE" id="PS50922">
    <property type="entry name" value="TLC"/>
    <property type="match status" value="1"/>
</dbReference>
<dbReference type="SMART" id="SM00724">
    <property type="entry name" value="TLC"/>
    <property type="match status" value="1"/>
</dbReference>
<accession>A0A8S1ZYN3</accession>
<dbReference type="AlphaFoldDB" id="A0A8S1ZYN3"/>
<feature type="transmembrane region" description="Helical" evidence="7">
    <location>
        <begin position="247"/>
        <end position="275"/>
    </location>
</feature>
<comment type="similarity">
    <text evidence="2">Belongs to the UPF0496 family.</text>
</comment>
<reference evidence="9" key="1">
    <citation type="submission" date="2021-01" db="EMBL/GenBank/DDBJ databases">
        <authorList>
            <person name="Bezrukov I."/>
        </authorList>
    </citation>
    <scope>NUCLEOTIDE SEQUENCE</scope>
</reference>
<keyword evidence="5 6" id="KW-0472">Membrane</keyword>
<evidence type="ECO:0000313" key="9">
    <source>
        <dbReference type="EMBL" id="CAE5967818.1"/>
    </source>
</evidence>
<dbReference type="InterPro" id="IPR006634">
    <property type="entry name" value="TLC-dom"/>
</dbReference>
<dbReference type="PANTHER" id="PTHR12560">
    <property type="entry name" value="LONGEVITY ASSURANCE FACTOR 1 LAG1"/>
    <property type="match status" value="1"/>
</dbReference>
<evidence type="ECO:0000256" key="6">
    <source>
        <dbReference type="PROSITE-ProRule" id="PRU00205"/>
    </source>
</evidence>
<dbReference type="Pfam" id="PF03798">
    <property type="entry name" value="TRAM_LAG1_CLN8"/>
    <property type="match status" value="1"/>
</dbReference>
<evidence type="ECO:0000256" key="7">
    <source>
        <dbReference type="SAM" id="Phobius"/>
    </source>
</evidence>
<gene>
    <name evidence="9" type="ORF">AARE701A_LOCUS7594</name>
</gene>
<dbReference type="Pfam" id="PF05055">
    <property type="entry name" value="DUF677"/>
    <property type="match status" value="1"/>
</dbReference>
<feature type="transmembrane region" description="Helical" evidence="7">
    <location>
        <begin position="20"/>
        <end position="40"/>
    </location>
</feature>
<dbReference type="Proteomes" id="UP000682877">
    <property type="component" value="Chromosome 3"/>
</dbReference>
<feature type="domain" description="TLC" evidence="8">
    <location>
        <begin position="72"/>
        <end position="279"/>
    </location>
</feature>
<keyword evidence="10" id="KW-1185">Reference proteome</keyword>
<evidence type="ECO:0000256" key="4">
    <source>
        <dbReference type="ARBA" id="ARBA00022989"/>
    </source>
</evidence>
<evidence type="ECO:0000256" key="3">
    <source>
        <dbReference type="ARBA" id="ARBA00022692"/>
    </source>
</evidence>
<evidence type="ECO:0000256" key="1">
    <source>
        <dbReference type="ARBA" id="ARBA00004477"/>
    </source>
</evidence>
<feature type="transmembrane region" description="Helical" evidence="7">
    <location>
        <begin position="156"/>
        <end position="180"/>
    </location>
</feature>
<sequence length="659" mass="75825">MESSVSSRGGDTVVKPSMEVWHFQIAVYFAFGFFFLRLFLDRFVFQRIAVWLLSTGSSPIKMNDATTRAKIVKCKESLWKLLYYAGCDFFVLQVVYHEPWARDIKLYFDGWPNQELKLSIKLYYMCQCGFYIYGVAALLAWETRRKDFAVMMSHHVITIILLSYSYLTSFFRIGAIILALHDASDVFMETAKIFKYSEKEFGASVCFALFALSWLLLRLIYFPFWIIWATSIELLDYLDMTSAEGTIMYYSFNTMLLMLLVFHIYWWYLICAMIVRLLKNRGKVGEDIRSDSEDDDYFSMPHCFTFKPASPEASLADDPLPHPSPEGSVASTFNISLELAHAFQTPSYHDIRSRLLAIDPTQENLELFLSQELKPKNECVQEALSLRHAKQTTLTNLVSTYFQHSEDATRFCLNLYQNVHSARCHLYTPLLDLFKIFPRDSHSAIDESFCNLAFDVFLKLDTFENPFASPESHSFQDTQLCFYQLADKLDTRIRKSKSRVRLLHHATAGSALCLVTAVVAVAASAAFIAYHALPTLLVVAGPLCTPYLPHSFKKKELSNISQLNVAAKGTFALNKDLDTIDRLVSRLHTGIKNDKILIRLGLERGRDVYSVQEFVKQLRKSHVNHTHQLEVLEDHICRWFTNVNKSRSLLLKEILRPQT</sequence>
<feature type="transmembrane region" description="Helical" evidence="7">
    <location>
        <begin position="528"/>
        <end position="548"/>
    </location>
</feature>
<keyword evidence="4 7" id="KW-1133">Transmembrane helix</keyword>
<dbReference type="GO" id="GO:0046513">
    <property type="term" value="P:ceramide biosynthetic process"/>
    <property type="evidence" value="ECO:0007669"/>
    <property type="project" value="InterPro"/>
</dbReference>
<keyword evidence="3 6" id="KW-0812">Transmembrane</keyword>
<dbReference type="EMBL" id="LR999453">
    <property type="protein sequence ID" value="CAE5967818.1"/>
    <property type="molecule type" value="Genomic_DNA"/>
</dbReference>
<evidence type="ECO:0000256" key="5">
    <source>
        <dbReference type="ARBA" id="ARBA00023136"/>
    </source>
</evidence>
<dbReference type="InterPro" id="IPR016439">
    <property type="entry name" value="Lag1/Lac1-like"/>
</dbReference>
<evidence type="ECO:0000313" key="10">
    <source>
        <dbReference type="Proteomes" id="UP000682877"/>
    </source>
</evidence>
<evidence type="ECO:0000256" key="2">
    <source>
        <dbReference type="ARBA" id="ARBA00009074"/>
    </source>
</evidence>
<name>A0A8S1ZYN3_ARAAE</name>
<feature type="transmembrane region" description="Helical" evidence="7">
    <location>
        <begin position="502"/>
        <end position="522"/>
    </location>
</feature>
<organism evidence="9 10">
    <name type="scientific">Arabidopsis arenosa</name>
    <name type="common">Sand rock-cress</name>
    <name type="synonym">Cardaminopsis arenosa</name>
    <dbReference type="NCBI Taxonomy" id="38785"/>
    <lineage>
        <taxon>Eukaryota</taxon>
        <taxon>Viridiplantae</taxon>
        <taxon>Streptophyta</taxon>
        <taxon>Embryophyta</taxon>
        <taxon>Tracheophyta</taxon>
        <taxon>Spermatophyta</taxon>
        <taxon>Magnoliopsida</taxon>
        <taxon>eudicotyledons</taxon>
        <taxon>Gunneridae</taxon>
        <taxon>Pentapetalae</taxon>
        <taxon>rosids</taxon>
        <taxon>malvids</taxon>
        <taxon>Brassicales</taxon>
        <taxon>Brassicaceae</taxon>
        <taxon>Camelineae</taxon>
        <taxon>Arabidopsis</taxon>
    </lineage>
</organism>
<feature type="transmembrane region" description="Helical" evidence="7">
    <location>
        <begin position="122"/>
        <end position="141"/>
    </location>
</feature>
<protein>
    <recommendedName>
        <fullName evidence="8">TLC domain-containing protein</fullName>
    </recommendedName>
</protein>
<evidence type="ECO:0000259" key="8">
    <source>
        <dbReference type="PROSITE" id="PS50922"/>
    </source>
</evidence>
<dbReference type="InterPro" id="IPR007749">
    <property type="entry name" value="DUF677"/>
</dbReference>
<dbReference type="PANTHER" id="PTHR12560:SF0">
    <property type="entry name" value="LD18904P"/>
    <property type="match status" value="1"/>
</dbReference>
<feature type="transmembrane region" description="Helical" evidence="7">
    <location>
        <begin position="201"/>
        <end position="227"/>
    </location>
</feature>
<comment type="subcellular location">
    <subcellularLocation>
        <location evidence="1">Endoplasmic reticulum membrane</location>
        <topology evidence="1">Multi-pass membrane protein</topology>
    </subcellularLocation>
</comment>